<feature type="binding site" evidence="3">
    <location>
        <position position="189"/>
    </location>
    <ligand>
        <name>Zn(2+)</name>
        <dbReference type="ChEBI" id="CHEBI:29105"/>
        <label>1</label>
    </ligand>
</feature>
<evidence type="ECO:0000256" key="1">
    <source>
        <dbReference type="ARBA" id="ARBA00006153"/>
    </source>
</evidence>
<name>A0A2T2WVT4_9FIRM</name>
<dbReference type="Pfam" id="PF01546">
    <property type="entry name" value="Peptidase_M20"/>
    <property type="match status" value="1"/>
</dbReference>
<feature type="binding site" evidence="4">
    <location>
        <position position="287"/>
    </location>
    <ligand>
        <name>allantoate</name>
        <dbReference type="ChEBI" id="CHEBI:17536"/>
    </ligand>
</feature>
<dbReference type="NCBIfam" id="TIGR01879">
    <property type="entry name" value="hydantase"/>
    <property type="match status" value="1"/>
</dbReference>
<comment type="similarity">
    <text evidence="1">Belongs to the peptidase M20 family.</text>
</comment>
<feature type="binding site" evidence="3">
    <location>
        <position position="126"/>
    </location>
    <ligand>
        <name>Zn(2+)</name>
        <dbReference type="ChEBI" id="CHEBI:29105"/>
        <label>2</label>
    </ligand>
</feature>
<protein>
    <submittedName>
        <fullName evidence="5">Zn-dependent hydrolase</fullName>
    </submittedName>
</protein>
<dbReference type="PANTHER" id="PTHR32494:SF5">
    <property type="entry name" value="ALLANTOATE AMIDOHYDROLASE"/>
    <property type="match status" value="1"/>
</dbReference>
<dbReference type="SUPFAM" id="SSF55031">
    <property type="entry name" value="Bacterial exopeptidase dimerisation domain"/>
    <property type="match status" value="1"/>
</dbReference>
<keyword evidence="2 5" id="KW-0378">Hydrolase</keyword>
<keyword evidence="3" id="KW-0862">Zinc</keyword>
<proteinExistence type="inferred from homology"/>
<dbReference type="GO" id="GO:0016813">
    <property type="term" value="F:hydrolase activity, acting on carbon-nitrogen (but not peptide) bonds, in linear amidines"/>
    <property type="evidence" value="ECO:0007669"/>
    <property type="project" value="InterPro"/>
</dbReference>
<dbReference type="InterPro" id="IPR001261">
    <property type="entry name" value="ArgE/DapE_CS"/>
</dbReference>
<evidence type="ECO:0000256" key="3">
    <source>
        <dbReference type="PIRSR" id="PIRSR001235-1"/>
    </source>
</evidence>
<accession>A0A2T2WVT4</accession>
<dbReference type="InterPro" id="IPR010158">
    <property type="entry name" value="Amidase_Cbmase"/>
</dbReference>
<dbReference type="Gene3D" id="3.40.630.10">
    <property type="entry name" value="Zn peptidases"/>
    <property type="match status" value="1"/>
</dbReference>
<dbReference type="PROSITE" id="PS00758">
    <property type="entry name" value="ARGE_DAPE_CPG2_1"/>
    <property type="match status" value="1"/>
</dbReference>
<dbReference type="InterPro" id="IPR036264">
    <property type="entry name" value="Bact_exopeptidase_dim_dom"/>
</dbReference>
<feature type="binding site" evidence="3">
    <location>
        <position position="80"/>
    </location>
    <ligand>
        <name>Zn(2+)</name>
        <dbReference type="ChEBI" id="CHEBI:29105"/>
        <label>1</label>
    </ligand>
</feature>
<dbReference type="EMBL" id="PXYT01000037">
    <property type="protein sequence ID" value="PSR26333.1"/>
    <property type="molecule type" value="Genomic_DNA"/>
</dbReference>
<dbReference type="PIRSF" id="PIRSF001235">
    <property type="entry name" value="Amidase_carbamoylase"/>
    <property type="match status" value="1"/>
</dbReference>
<feature type="binding site" evidence="3">
    <location>
        <position position="91"/>
    </location>
    <ligand>
        <name>Zn(2+)</name>
        <dbReference type="ChEBI" id="CHEBI:29105"/>
        <label>1</label>
    </ligand>
</feature>
<reference evidence="5 6" key="1">
    <citation type="journal article" date="2014" name="BMC Genomics">
        <title>Comparison of environmental and isolate Sulfobacillus genomes reveals diverse carbon, sulfur, nitrogen, and hydrogen metabolisms.</title>
        <authorList>
            <person name="Justice N.B."/>
            <person name="Norman A."/>
            <person name="Brown C.T."/>
            <person name="Singh A."/>
            <person name="Thomas B.C."/>
            <person name="Banfield J.F."/>
        </authorList>
    </citation>
    <scope>NUCLEOTIDE SEQUENCE [LARGE SCALE GENOMIC DNA]</scope>
    <source>
        <strain evidence="5">AMDSBA1</strain>
    </source>
</reference>
<keyword evidence="3" id="KW-0479">Metal-binding</keyword>
<dbReference type="PANTHER" id="PTHR32494">
    <property type="entry name" value="ALLANTOATE DEIMINASE-RELATED"/>
    <property type="match status" value="1"/>
</dbReference>
<evidence type="ECO:0000256" key="2">
    <source>
        <dbReference type="ARBA" id="ARBA00022801"/>
    </source>
</evidence>
<organism evidence="5 6">
    <name type="scientific">Sulfobacillus benefaciens</name>
    <dbReference type="NCBI Taxonomy" id="453960"/>
    <lineage>
        <taxon>Bacteria</taxon>
        <taxon>Bacillati</taxon>
        <taxon>Bacillota</taxon>
        <taxon>Clostridia</taxon>
        <taxon>Eubacteriales</taxon>
        <taxon>Clostridiales Family XVII. Incertae Sedis</taxon>
        <taxon>Sulfobacillus</taxon>
    </lineage>
</organism>
<sequence length="417" mass="46129">MHEIWRFSRLKERIDALGEFGRDPFGGMTRPFGSAAEREARRWFLQEASKTGLEISTDMAGNIWALYPGDRPEILAIGSHLDTVPHGGAYDGSLGVILGLESVQTLQEQEYRPLHTLGVLVLAGEEPNPFRLSTLGSRLLTGVLSFEEIEAVKDDQGLLLTEALALADAPSGNHHELDVARLRGFIEPHIEQGARLKEQGLPLAVVTTITGIVRHSITIIGEQNHAGTTAPEQRRDAVQAFAGTMELFQRMGQEFSGEVRGTVGYVSVFPNAVNIVPSRVEFIVEWRSPQDSLLHSVAEMFWTQVQTRVHEMGLELTRKVILSQNPVVMDPRMQELLHQAVGTYIPQHPGLVSWAGHDAAHLAQKVPTGMLFIRSNGKSHCPDEDCDSDDMALALRVLITALRRWDQKENPGASLRK</sequence>
<dbReference type="GO" id="GO:0046872">
    <property type="term" value="F:metal ion binding"/>
    <property type="evidence" value="ECO:0007669"/>
    <property type="project" value="UniProtKB-KW"/>
</dbReference>
<feature type="binding site" evidence="3">
    <location>
        <position position="91"/>
    </location>
    <ligand>
        <name>Zn(2+)</name>
        <dbReference type="ChEBI" id="CHEBI:29105"/>
        <label>2</label>
    </ligand>
</feature>
<gene>
    <name evidence="5" type="ORF">C7B43_14095</name>
</gene>
<dbReference type="InterPro" id="IPR002933">
    <property type="entry name" value="Peptidase_M20"/>
</dbReference>
<feature type="binding site" evidence="3">
    <location>
        <position position="380"/>
    </location>
    <ligand>
        <name>Zn(2+)</name>
        <dbReference type="ChEBI" id="CHEBI:29105"/>
        <label>2</label>
    </ligand>
</feature>
<dbReference type="Gene3D" id="3.30.70.360">
    <property type="match status" value="1"/>
</dbReference>
<evidence type="ECO:0000256" key="4">
    <source>
        <dbReference type="PIRSR" id="PIRSR001235-2"/>
    </source>
</evidence>
<dbReference type="AlphaFoldDB" id="A0A2T2WVT4"/>
<feature type="binding site" evidence="4">
    <location>
        <position position="214"/>
    </location>
    <ligand>
        <name>allantoate</name>
        <dbReference type="ChEBI" id="CHEBI:17536"/>
    </ligand>
</feature>
<feature type="binding site" evidence="4">
    <location>
        <position position="274"/>
    </location>
    <ligand>
        <name>allantoate</name>
        <dbReference type="ChEBI" id="CHEBI:17536"/>
    </ligand>
</feature>
<evidence type="ECO:0000313" key="5">
    <source>
        <dbReference type="EMBL" id="PSR26333.1"/>
    </source>
</evidence>
<evidence type="ECO:0000313" key="6">
    <source>
        <dbReference type="Proteomes" id="UP000242699"/>
    </source>
</evidence>
<dbReference type="Proteomes" id="UP000242699">
    <property type="component" value="Unassembled WGS sequence"/>
</dbReference>
<comment type="cofactor">
    <cofactor evidence="3">
        <name>Zn(2+)</name>
        <dbReference type="ChEBI" id="CHEBI:29105"/>
    </cofactor>
    <text evidence="3">Binds 2 Zn(2+) ions per subunit.</text>
</comment>
<dbReference type="SUPFAM" id="SSF53187">
    <property type="entry name" value="Zn-dependent exopeptidases"/>
    <property type="match status" value="1"/>
</dbReference>
<dbReference type="CDD" id="cd03884">
    <property type="entry name" value="M20_bAS"/>
    <property type="match status" value="1"/>
</dbReference>
<comment type="caution">
    <text evidence="5">The sequence shown here is derived from an EMBL/GenBank/DDBJ whole genome shotgun (WGS) entry which is preliminary data.</text>
</comment>